<dbReference type="AlphaFoldDB" id="A0ABC8V1C2"/>
<evidence type="ECO:0000313" key="3">
    <source>
        <dbReference type="Proteomes" id="UP001642360"/>
    </source>
</evidence>
<feature type="non-terminal residue" evidence="2">
    <location>
        <position position="1"/>
    </location>
</feature>
<protein>
    <recommendedName>
        <fullName evidence="1">S phase cyclin A-associated protein in the endoplasmic reticulum N-terminal domain-containing protein</fullName>
    </recommendedName>
</protein>
<dbReference type="EMBL" id="CAUOFW020009651">
    <property type="protein sequence ID" value="CAK9186694.1"/>
    <property type="molecule type" value="Genomic_DNA"/>
</dbReference>
<evidence type="ECO:0000313" key="2">
    <source>
        <dbReference type="EMBL" id="CAK9186694.1"/>
    </source>
</evidence>
<reference evidence="2 3" key="1">
    <citation type="submission" date="2024-02" db="EMBL/GenBank/DDBJ databases">
        <authorList>
            <person name="Vignale AGUSTIN F."/>
            <person name="Sosa J E."/>
            <person name="Modenutti C."/>
        </authorList>
    </citation>
    <scope>NUCLEOTIDE SEQUENCE [LARGE SCALE GENOMIC DNA]</scope>
</reference>
<keyword evidence="3" id="KW-1185">Reference proteome</keyword>
<accession>A0ABC8V1C2</accession>
<sequence>RASNRFKYIFRSSFLANFRVVKIYVPGIGHFCLKIFNMRSTNCIKRARWMRISPSARQEVMLVLENYTRDFHNLAEWFRLKWEYENTPPPQRPNSLTWEIRKSSPGKLIFELDKTSTNTESAISRDDSSATVANLKQNVPGASTATFHPSIPKPMSSSVVRPKNVDCGCQTDNDAQSKKMLPAAGRRIMPSSGGCPKNRCQLFHQIGPDRNTPIPSVLSVHRWLAFHLANPLLAKCCRGSIRAENWVAASMPETKNNESITKVPISRSQSDSVFETSPTLSLSRSIGKQYASIECMSRGAVDEICPKSPVVESMRVINEGEVASSLEKFRLRMKNFSVLRVLLQMGRSLRPKTKLEISVQRHRCLCQRCHSCSS</sequence>
<feature type="domain" description="S phase cyclin A-associated protein in the endoplasmic reticulum N-terminal" evidence="1">
    <location>
        <begin position="56"/>
        <end position="109"/>
    </location>
</feature>
<organism evidence="2 3">
    <name type="scientific">Ilex paraguariensis</name>
    <name type="common">yerba mate</name>
    <dbReference type="NCBI Taxonomy" id="185542"/>
    <lineage>
        <taxon>Eukaryota</taxon>
        <taxon>Viridiplantae</taxon>
        <taxon>Streptophyta</taxon>
        <taxon>Embryophyta</taxon>
        <taxon>Tracheophyta</taxon>
        <taxon>Spermatophyta</taxon>
        <taxon>Magnoliopsida</taxon>
        <taxon>eudicotyledons</taxon>
        <taxon>Gunneridae</taxon>
        <taxon>Pentapetalae</taxon>
        <taxon>asterids</taxon>
        <taxon>campanulids</taxon>
        <taxon>Aquifoliales</taxon>
        <taxon>Aquifoliaceae</taxon>
        <taxon>Ilex</taxon>
    </lineage>
</organism>
<dbReference type="InterPro" id="IPR032446">
    <property type="entry name" value="SCAPER_N"/>
</dbReference>
<dbReference type="Proteomes" id="UP001642360">
    <property type="component" value="Unassembled WGS sequence"/>
</dbReference>
<comment type="caution">
    <text evidence="2">The sequence shown here is derived from an EMBL/GenBank/DDBJ whole genome shotgun (WGS) entry which is preliminary data.</text>
</comment>
<dbReference type="PANTHER" id="PTHR31434">
    <property type="entry name" value="S PHASE CYCLIN A-ASSOCIATED PROTEIN IN THE ENDOPLASMIC RETICULUM"/>
    <property type="match status" value="1"/>
</dbReference>
<dbReference type="Pfam" id="PF16501">
    <property type="entry name" value="SCAPER_N"/>
    <property type="match status" value="1"/>
</dbReference>
<dbReference type="PANTHER" id="PTHR31434:SF2">
    <property type="entry name" value="S PHASE CYCLIN A-ASSOCIATED PROTEIN IN THE ENDOPLASMIC RETICULUM"/>
    <property type="match status" value="1"/>
</dbReference>
<evidence type="ECO:0000259" key="1">
    <source>
        <dbReference type="Pfam" id="PF16501"/>
    </source>
</evidence>
<proteinExistence type="predicted"/>
<name>A0ABC8V1C2_9AQUA</name>
<gene>
    <name evidence="2" type="ORF">ILEXP_LOCUS57189</name>
</gene>